<dbReference type="InterPro" id="IPR026564">
    <property type="entry name" value="Transcrip_reg_TACO1-like_dom3"/>
</dbReference>
<keyword evidence="5" id="KW-1185">Reference proteome</keyword>
<comment type="similarity">
    <text evidence="1">Belongs to the TACO1 family.</text>
</comment>
<feature type="domain" description="TACO1/YebC-like second and third" evidence="2">
    <location>
        <begin position="107"/>
        <end position="265"/>
    </location>
</feature>
<dbReference type="InterPro" id="IPR029072">
    <property type="entry name" value="YebC-like"/>
</dbReference>
<evidence type="ECO:0000313" key="4">
    <source>
        <dbReference type="EMBL" id="KAL2039113.1"/>
    </source>
</evidence>
<evidence type="ECO:0000256" key="1">
    <source>
        <dbReference type="ARBA" id="ARBA00008724"/>
    </source>
</evidence>
<proteinExistence type="inferred from homology"/>
<dbReference type="Pfam" id="PF01709">
    <property type="entry name" value="Transcrip_reg"/>
    <property type="match status" value="1"/>
</dbReference>
<sequence length="266" mass="28967">MSVPRVCRTLQLRRGRCFSVSSALPSGHSRWSKIKHDKAKEDASVTKQRSVMAAELTSISRQYGSDPNMNPRLATVITTAKKMGFPKASIESAIARGQGVSPNGAPFENVTIEAMIPPSVAVIIECQTDSKARTLADVRLAVKEFGGSVTPTNHLFERKGKVVFERPENTEEVDIMDQAIEAGAIDVDIASEDGTQEVILLTESSRTTAVASAMAQASGMRLKSSEIIWDPKEEMMVEVTSPEILTGFLERVHDTQSVQEVYTNAI</sequence>
<dbReference type="SUPFAM" id="SSF75625">
    <property type="entry name" value="YebC-like"/>
    <property type="match status" value="1"/>
</dbReference>
<reference evidence="4 5" key="1">
    <citation type="submission" date="2024-09" db="EMBL/GenBank/DDBJ databases">
        <title>Rethinking Asexuality: The Enigmatic Case of Functional Sexual Genes in Lepraria (Stereocaulaceae).</title>
        <authorList>
            <person name="Doellman M."/>
            <person name="Sun Y."/>
            <person name="Barcenas-Pena A."/>
            <person name="Lumbsch H.T."/>
            <person name="Grewe F."/>
        </authorList>
    </citation>
    <scope>NUCLEOTIDE SEQUENCE [LARGE SCALE GENOMIC DNA]</scope>
    <source>
        <strain evidence="4 5">Mercado 3170</strain>
    </source>
</reference>
<dbReference type="Pfam" id="PF20772">
    <property type="entry name" value="TACO1_YebC_N"/>
    <property type="match status" value="1"/>
</dbReference>
<dbReference type="PANTHER" id="PTHR12532">
    <property type="entry name" value="TRANSLATIONAL ACTIVATOR OF CYTOCHROME C OXIDASE 1"/>
    <property type="match status" value="1"/>
</dbReference>
<evidence type="ECO:0008006" key="6">
    <source>
        <dbReference type="Google" id="ProtNLM"/>
    </source>
</evidence>
<gene>
    <name evidence="4" type="ORF">N7G274_008162</name>
</gene>
<dbReference type="InterPro" id="IPR017856">
    <property type="entry name" value="Integrase-like_N"/>
</dbReference>
<comment type="caution">
    <text evidence="4">The sequence shown here is derived from an EMBL/GenBank/DDBJ whole genome shotgun (WGS) entry which is preliminary data.</text>
</comment>
<dbReference type="Gene3D" id="1.10.10.200">
    <property type="match status" value="1"/>
</dbReference>
<dbReference type="InterPro" id="IPR048300">
    <property type="entry name" value="TACO1_YebC-like_2nd/3rd_dom"/>
</dbReference>
<evidence type="ECO:0000259" key="2">
    <source>
        <dbReference type="Pfam" id="PF01709"/>
    </source>
</evidence>
<dbReference type="PANTHER" id="PTHR12532:SF0">
    <property type="entry name" value="TRANSLATIONAL ACTIVATOR OF CYTOCHROME C OXIDASE 1"/>
    <property type="match status" value="1"/>
</dbReference>
<dbReference type="InterPro" id="IPR049083">
    <property type="entry name" value="TACO1_YebC_N"/>
</dbReference>
<feature type="domain" description="TACO1/YebC-like N-terminal" evidence="3">
    <location>
        <begin position="29"/>
        <end position="99"/>
    </location>
</feature>
<evidence type="ECO:0000259" key="3">
    <source>
        <dbReference type="Pfam" id="PF20772"/>
    </source>
</evidence>
<name>A0ABR4A700_9LECA</name>
<dbReference type="Gene3D" id="3.30.70.980">
    <property type="match status" value="2"/>
</dbReference>
<dbReference type="InterPro" id="IPR002876">
    <property type="entry name" value="Transcrip_reg_TACO1-like"/>
</dbReference>
<protein>
    <recommendedName>
        <fullName evidence="6">DUF28 domain-containing protein</fullName>
    </recommendedName>
</protein>
<dbReference type="Proteomes" id="UP001590950">
    <property type="component" value="Unassembled WGS sequence"/>
</dbReference>
<dbReference type="EMBL" id="JBEFKJ010000027">
    <property type="protein sequence ID" value="KAL2039113.1"/>
    <property type="molecule type" value="Genomic_DNA"/>
</dbReference>
<accession>A0ABR4A700</accession>
<organism evidence="4 5">
    <name type="scientific">Stereocaulon virgatum</name>
    <dbReference type="NCBI Taxonomy" id="373712"/>
    <lineage>
        <taxon>Eukaryota</taxon>
        <taxon>Fungi</taxon>
        <taxon>Dikarya</taxon>
        <taxon>Ascomycota</taxon>
        <taxon>Pezizomycotina</taxon>
        <taxon>Lecanoromycetes</taxon>
        <taxon>OSLEUM clade</taxon>
        <taxon>Lecanoromycetidae</taxon>
        <taxon>Lecanorales</taxon>
        <taxon>Lecanorineae</taxon>
        <taxon>Stereocaulaceae</taxon>
        <taxon>Stereocaulon</taxon>
    </lineage>
</organism>
<evidence type="ECO:0000313" key="5">
    <source>
        <dbReference type="Proteomes" id="UP001590950"/>
    </source>
</evidence>